<protein>
    <submittedName>
        <fullName evidence="1">Uncharacterized protein</fullName>
    </submittedName>
</protein>
<gene>
    <name evidence="1" type="ORF">OUZ56_016611</name>
</gene>
<evidence type="ECO:0000313" key="2">
    <source>
        <dbReference type="Proteomes" id="UP001234178"/>
    </source>
</evidence>
<proteinExistence type="predicted"/>
<sequence>MPLPLSRRARYRNSCKPQNKQHDNVVYSFTLGAGIAIAVDRTKTASRQQKIEDQIQALEHRLQLYEQATSPDEAE</sequence>
<comment type="caution">
    <text evidence="1">The sequence shown here is derived from an EMBL/GenBank/DDBJ whole genome shotgun (WGS) entry which is preliminary data.</text>
</comment>
<evidence type="ECO:0000313" key="1">
    <source>
        <dbReference type="EMBL" id="KAK4027569.1"/>
    </source>
</evidence>
<reference evidence="1 2" key="1">
    <citation type="journal article" date="2023" name="Nucleic Acids Res.">
        <title>The hologenome of Daphnia magna reveals possible DNA methylation and microbiome-mediated evolution of the host genome.</title>
        <authorList>
            <person name="Chaturvedi A."/>
            <person name="Li X."/>
            <person name="Dhandapani V."/>
            <person name="Marshall H."/>
            <person name="Kissane S."/>
            <person name="Cuenca-Cambronero M."/>
            <person name="Asole G."/>
            <person name="Calvet F."/>
            <person name="Ruiz-Romero M."/>
            <person name="Marangio P."/>
            <person name="Guigo R."/>
            <person name="Rago D."/>
            <person name="Mirbahai L."/>
            <person name="Eastwood N."/>
            <person name="Colbourne J.K."/>
            <person name="Zhou J."/>
            <person name="Mallon E."/>
            <person name="Orsini L."/>
        </authorList>
    </citation>
    <scope>NUCLEOTIDE SEQUENCE [LARGE SCALE GENOMIC DNA]</scope>
    <source>
        <strain evidence="1">LRV0_1</strain>
    </source>
</reference>
<accession>A0ABR0AR26</accession>
<organism evidence="1 2">
    <name type="scientific">Daphnia magna</name>
    <dbReference type="NCBI Taxonomy" id="35525"/>
    <lineage>
        <taxon>Eukaryota</taxon>
        <taxon>Metazoa</taxon>
        <taxon>Ecdysozoa</taxon>
        <taxon>Arthropoda</taxon>
        <taxon>Crustacea</taxon>
        <taxon>Branchiopoda</taxon>
        <taxon>Diplostraca</taxon>
        <taxon>Cladocera</taxon>
        <taxon>Anomopoda</taxon>
        <taxon>Daphniidae</taxon>
        <taxon>Daphnia</taxon>
    </lineage>
</organism>
<keyword evidence="2" id="KW-1185">Reference proteome</keyword>
<dbReference type="Proteomes" id="UP001234178">
    <property type="component" value="Unassembled WGS sequence"/>
</dbReference>
<dbReference type="EMBL" id="JAOYFB010000038">
    <property type="protein sequence ID" value="KAK4027569.1"/>
    <property type="molecule type" value="Genomic_DNA"/>
</dbReference>
<name>A0ABR0AR26_9CRUS</name>